<keyword evidence="3" id="KW-1185">Reference proteome</keyword>
<reference evidence="2 3" key="1">
    <citation type="submission" date="2017-09" db="EMBL/GenBank/DDBJ databases">
        <title>Genomics of the genus Arcobacter.</title>
        <authorList>
            <person name="Perez-Cataluna A."/>
            <person name="Figueras M.J."/>
            <person name="Salas-Masso N."/>
        </authorList>
    </citation>
    <scope>NUCLEOTIDE SEQUENCE [LARGE SCALE GENOMIC DNA]</scope>
    <source>
        <strain evidence="2 3">F156-34</strain>
    </source>
</reference>
<dbReference type="EMBL" id="NXIE01000001">
    <property type="protein sequence ID" value="RXK14094.1"/>
    <property type="molecule type" value="Genomic_DNA"/>
</dbReference>
<dbReference type="GO" id="GO:0003676">
    <property type="term" value="F:nucleic acid binding"/>
    <property type="evidence" value="ECO:0007669"/>
    <property type="project" value="InterPro"/>
</dbReference>
<organism evidence="2 3">
    <name type="scientific">Halarcobacter mediterraneus</name>
    <dbReference type="NCBI Taxonomy" id="2023153"/>
    <lineage>
        <taxon>Bacteria</taxon>
        <taxon>Pseudomonadati</taxon>
        <taxon>Campylobacterota</taxon>
        <taxon>Epsilonproteobacteria</taxon>
        <taxon>Campylobacterales</taxon>
        <taxon>Arcobacteraceae</taxon>
        <taxon>Halarcobacter</taxon>
    </lineage>
</organism>
<dbReference type="GO" id="GO:0004523">
    <property type="term" value="F:RNA-DNA hybrid ribonuclease activity"/>
    <property type="evidence" value="ECO:0007669"/>
    <property type="project" value="InterPro"/>
</dbReference>
<dbReference type="InterPro" id="IPR012337">
    <property type="entry name" value="RNaseH-like_sf"/>
</dbReference>
<proteinExistence type="predicted"/>
<name>A0A4Q1AV92_9BACT</name>
<sequence length="161" mass="19162">MEKIKKVFVDGSVNPQKKIGIGAFYLYDELNKFNEEDINTKRFENTSSTKLELECLLWALKTIDSKDKLLIYTDCQNIFSLLNREEKLKKNNYFTSTNKKIKNHLLYEEFFYLNEIYDLEFIKVKGHKKSSEKDEIDLIFSKVDKKARKELRNITLDTILK</sequence>
<evidence type="ECO:0000313" key="2">
    <source>
        <dbReference type="EMBL" id="RXK14094.1"/>
    </source>
</evidence>
<dbReference type="AlphaFoldDB" id="A0A4Q1AV92"/>
<feature type="domain" description="RNase H type-1" evidence="1">
    <location>
        <begin position="1"/>
        <end position="145"/>
    </location>
</feature>
<dbReference type="Proteomes" id="UP000289718">
    <property type="component" value="Unassembled WGS sequence"/>
</dbReference>
<dbReference type="SUPFAM" id="SSF53098">
    <property type="entry name" value="Ribonuclease H-like"/>
    <property type="match status" value="1"/>
</dbReference>
<dbReference type="Pfam" id="PF00075">
    <property type="entry name" value="RNase_H"/>
    <property type="match status" value="1"/>
</dbReference>
<dbReference type="PROSITE" id="PS50879">
    <property type="entry name" value="RNASE_H_1"/>
    <property type="match status" value="1"/>
</dbReference>
<protein>
    <submittedName>
        <fullName evidence="2">Ribonuclease H</fullName>
    </submittedName>
</protein>
<dbReference type="OrthoDB" id="8546514at2"/>
<evidence type="ECO:0000259" key="1">
    <source>
        <dbReference type="PROSITE" id="PS50879"/>
    </source>
</evidence>
<dbReference type="InterPro" id="IPR002156">
    <property type="entry name" value="RNaseH_domain"/>
</dbReference>
<dbReference type="RefSeq" id="WP_129060206.1">
    <property type="nucleotide sequence ID" value="NZ_NXIE01000001.1"/>
</dbReference>
<gene>
    <name evidence="2" type="ORF">CP965_01205</name>
</gene>
<evidence type="ECO:0000313" key="3">
    <source>
        <dbReference type="Proteomes" id="UP000289718"/>
    </source>
</evidence>
<accession>A0A4Q1AV92</accession>
<dbReference type="InterPro" id="IPR036397">
    <property type="entry name" value="RNaseH_sf"/>
</dbReference>
<dbReference type="Gene3D" id="3.30.420.10">
    <property type="entry name" value="Ribonuclease H-like superfamily/Ribonuclease H"/>
    <property type="match status" value="1"/>
</dbReference>
<comment type="caution">
    <text evidence="2">The sequence shown here is derived from an EMBL/GenBank/DDBJ whole genome shotgun (WGS) entry which is preliminary data.</text>
</comment>